<keyword evidence="5" id="KW-0812">Transmembrane</keyword>
<keyword evidence="6" id="KW-0472">Membrane</keyword>
<proteinExistence type="inferred from homology"/>
<keyword evidence="4" id="KW-1134">Transmembrane beta strand</keyword>
<dbReference type="PANTHER" id="PTHR30026:SF20">
    <property type="entry name" value="OUTER MEMBRANE PROTEIN TOLC"/>
    <property type="match status" value="1"/>
</dbReference>
<evidence type="ECO:0000256" key="1">
    <source>
        <dbReference type="ARBA" id="ARBA00004442"/>
    </source>
</evidence>
<dbReference type="OrthoDB" id="9811587at2"/>
<evidence type="ECO:0000256" key="6">
    <source>
        <dbReference type="ARBA" id="ARBA00023136"/>
    </source>
</evidence>
<feature type="signal peptide" evidence="8">
    <location>
        <begin position="1"/>
        <end position="19"/>
    </location>
</feature>
<evidence type="ECO:0000256" key="4">
    <source>
        <dbReference type="ARBA" id="ARBA00022452"/>
    </source>
</evidence>
<dbReference type="Proteomes" id="UP000198657">
    <property type="component" value="Unassembled WGS sequence"/>
</dbReference>
<dbReference type="GO" id="GO:0015288">
    <property type="term" value="F:porin activity"/>
    <property type="evidence" value="ECO:0007669"/>
    <property type="project" value="TreeGrafter"/>
</dbReference>
<dbReference type="GO" id="GO:0015562">
    <property type="term" value="F:efflux transmembrane transporter activity"/>
    <property type="evidence" value="ECO:0007669"/>
    <property type="project" value="InterPro"/>
</dbReference>
<protein>
    <submittedName>
        <fullName evidence="9">Outer membrane protein TolC</fullName>
    </submittedName>
</protein>
<dbReference type="GO" id="GO:0009279">
    <property type="term" value="C:cell outer membrane"/>
    <property type="evidence" value="ECO:0007669"/>
    <property type="project" value="UniProtKB-SubCell"/>
</dbReference>
<keyword evidence="7" id="KW-0998">Cell outer membrane</keyword>
<dbReference type="SUPFAM" id="SSF56954">
    <property type="entry name" value="Outer membrane efflux proteins (OEP)"/>
    <property type="match status" value="1"/>
</dbReference>
<reference evidence="10" key="1">
    <citation type="submission" date="2016-10" db="EMBL/GenBank/DDBJ databases">
        <authorList>
            <person name="Varghese N."/>
            <person name="Submissions S."/>
        </authorList>
    </citation>
    <scope>NUCLEOTIDE SEQUENCE [LARGE SCALE GENOMIC DNA]</scope>
    <source>
        <strain evidence="10">CGMCC 1.8704</strain>
    </source>
</reference>
<dbReference type="EMBL" id="FODN01000002">
    <property type="protein sequence ID" value="SEN96716.1"/>
    <property type="molecule type" value="Genomic_DNA"/>
</dbReference>
<feature type="chain" id="PRO_5011445988" evidence="8">
    <location>
        <begin position="20"/>
        <end position="438"/>
    </location>
</feature>
<dbReference type="Pfam" id="PF02321">
    <property type="entry name" value="OEP"/>
    <property type="match status" value="2"/>
</dbReference>
<keyword evidence="3" id="KW-0813">Transport</keyword>
<dbReference type="STRING" id="604089.SAMN04487942_1358"/>
<keyword evidence="10" id="KW-1185">Reference proteome</keyword>
<dbReference type="Gene3D" id="1.20.1600.10">
    <property type="entry name" value="Outer membrane efflux proteins (OEP)"/>
    <property type="match status" value="1"/>
</dbReference>
<evidence type="ECO:0000256" key="3">
    <source>
        <dbReference type="ARBA" id="ARBA00022448"/>
    </source>
</evidence>
<organism evidence="9 10">
    <name type="scientific">Flavobacterium sinopsychrotolerans</name>
    <dbReference type="NCBI Taxonomy" id="604089"/>
    <lineage>
        <taxon>Bacteria</taxon>
        <taxon>Pseudomonadati</taxon>
        <taxon>Bacteroidota</taxon>
        <taxon>Flavobacteriia</taxon>
        <taxon>Flavobacteriales</taxon>
        <taxon>Flavobacteriaceae</taxon>
        <taxon>Flavobacterium</taxon>
    </lineage>
</organism>
<comment type="subcellular location">
    <subcellularLocation>
        <location evidence="1">Cell outer membrane</location>
    </subcellularLocation>
</comment>
<comment type="similarity">
    <text evidence="2">Belongs to the outer membrane factor (OMF) (TC 1.B.17) family.</text>
</comment>
<accession>A0A1H8KVV6</accession>
<dbReference type="InterPro" id="IPR003423">
    <property type="entry name" value="OMP_efflux"/>
</dbReference>
<name>A0A1H8KVV6_9FLAO</name>
<evidence type="ECO:0000256" key="5">
    <source>
        <dbReference type="ARBA" id="ARBA00022692"/>
    </source>
</evidence>
<dbReference type="PANTHER" id="PTHR30026">
    <property type="entry name" value="OUTER MEMBRANE PROTEIN TOLC"/>
    <property type="match status" value="1"/>
</dbReference>
<gene>
    <name evidence="9" type="ORF">SAMN04487942_1358</name>
</gene>
<evidence type="ECO:0000256" key="8">
    <source>
        <dbReference type="SAM" id="SignalP"/>
    </source>
</evidence>
<dbReference type="InterPro" id="IPR051906">
    <property type="entry name" value="TolC-like"/>
</dbReference>
<evidence type="ECO:0000313" key="9">
    <source>
        <dbReference type="EMBL" id="SEN96716.1"/>
    </source>
</evidence>
<dbReference type="AlphaFoldDB" id="A0A1H8KVV6"/>
<dbReference type="GO" id="GO:1990281">
    <property type="term" value="C:efflux pump complex"/>
    <property type="evidence" value="ECO:0007669"/>
    <property type="project" value="TreeGrafter"/>
</dbReference>
<evidence type="ECO:0000256" key="7">
    <source>
        <dbReference type="ARBA" id="ARBA00023237"/>
    </source>
</evidence>
<evidence type="ECO:0000313" key="10">
    <source>
        <dbReference type="Proteomes" id="UP000198657"/>
    </source>
</evidence>
<keyword evidence="8" id="KW-0732">Signal</keyword>
<evidence type="ECO:0000256" key="2">
    <source>
        <dbReference type="ARBA" id="ARBA00007613"/>
    </source>
</evidence>
<dbReference type="RefSeq" id="WP_091166946.1">
    <property type="nucleotide sequence ID" value="NZ_CBCSFM010000003.1"/>
</dbReference>
<sequence length="438" mass="49835">MKNSIFFVVFLMFSNSSFGQDFVSFADCLDLAIKNNLSLKSAVVSGEIATNEYKSSYGKLLPSINATVENKNSWGREIDPDTNLFVDKKIENYSGNIGASYNLFSGFSTLNSIKSAKQDMKINEANIKKIENEITIDLAQKYITILYLQEIILSNQEQIKSSKKQLEVAVLKFDSGVISESEVFKIKSQKATEELNLLTNQNTLADNLISLKQLINISLEKEIILLKPNLERYENLEINENQFSLANKAVKINPSYLMNVLKEKKTRNELSISKALLYPSLSMRFSYGSFYTVKDPFVPFKEQFDANLSKGLRFNLSIPIFSQLENASKIKISKLNYKQSKLETQIEQNRLSKEILKAINDTKTSIKKNESAAIAYEFSKKSYEADALKFELGKININELNITKMNFNNSQAELIQSKYELLYNNALIKFYLGDPFVL</sequence>